<evidence type="ECO:0008006" key="3">
    <source>
        <dbReference type="Google" id="ProtNLM"/>
    </source>
</evidence>
<reference evidence="1 2" key="1">
    <citation type="submission" date="2018-06" db="EMBL/GenBank/DDBJ databases">
        <authorList>
            <consortium name="Pathogen Informatics"/>
            <person name="Doyle S."/>
        </authorList>
    </citation>
    <scope>NUCLEOTIDE SEQUENCE [LARGE SCALE GENOMIC DNA]</scope>
    <source>
        <strain evidence="1 2">NCTC10571</strain>
    </source>
</reference>
<dbReference type="PROSITE" id="PS51257">
    <property type="entry name" value="PROKAR_LIPOPROTEIN"/>
    <property type="match status" value="1"/>
</dbReference>
<accession>A0A378NSA0</accession>
<dbReference type="EMBL" id="UGPP01000001">
    <property type="protein sequence ID" value="STY71262.1"/>
    <property type="molecule type" value="Genomic_DNA"/>
</dbReference>
<evidence type="ECO:0000313" key="1">
    <source>
        <dbReference type="EMBL" id="STY71262.1"/>
    </source>
</evidence>
<protein>
    <recommendedName>
        <fullName evidence="3">Lipoprotein</fullName>
    </recommendedName>
</protein>
<name>A0A378NSA0_9FIRM</name>
<dbReference type="RefSeq" id="WP_115151624.1">
    <property type="nucleotide sequence ID" value="NZ_UGPP01000001.1"/>
</dbReference>
<sequence>MKNLLVKVIVMVIVMVCIVLSGCKTANINSEGSKELMLQNHYINILSVLENSYCNTDRMINNKEIQSIAKVIVDCKSKLKNKNIETSTIIIVEGECPDLTYKSIKHYKEYYVNFNTGSNCVSFDKETNTITVYTSNSVADGFDVVVGISNSIDKLIK</sequence>
<gene>
    <name evidence="1" type="ORF">NCTC10571_01418</name>
</gene>
<dbReference type="Proteomes" id="UP000255234">
    <property type="component" value="Unassembled WGS sequence"/>
</dbReference>
<dbReference type="AlphaFoldDB" id="A0A378NSA0"/>
<evidence type="ECO:0000313" key="2">
    <source>
        <dbReference type="Proteomes" id="UP000255234"/>
    </source>
</evidence>
<organism evidence="1 2">
    <name type="scientific">Megamonas hypermegale</name>
    <dbReference type="NCBI Taxonomy" id="158847"/>
    <lineage>
        <taxon>Bacteria</taxon>
        <taxon>Bacillati</taxon>
        <taxon>Bacillota</taxon>
        <taxon>Negativicutes</taxon>
        <taxon>Selenomonadales</taxon>
        <taxon>Selenomonadaceae</taxon>
        <taxon>Megamonas</taxon>
    </lineage>
</organism>
<proteinExistence type="predicted"/>